<evidence type="ECO:0000256" key="3">
    <source>
        <dbReference type="ARBA" id="ARBA00022737"/>
    </source>
</evidence>
<keyword evidence="9" id="KW-1185">Reference proteome</keyword>
<comment type="similarity">
    <text evidence="2 6">Belongs to the SCC2/Nipped-B family.</text>
</comment>
<dbReference type="GO" id="GO:0003682">
    <property type="term" value="F:chromatin binding"/>
    <property type="evidence" value="ECO:0007669"/>
    <property type="project" value="TreeGrafter"/>
</dbReference>
<accession>A0A125RDZ9</accession>
<evidence type="ECO:0000256" key="1">
    <source>
        <dbReference type="ARBA" id="ARBA00004123"/>
    </source>
</evidence>
<dbReference type="GO" id="GO:0010468">
    <property type="term" value="P:regulation of gene expression"/>
    <property type="evidence" value="ECO:0007669"/>
    <property type="project" value="InterPro"/>
</dbReference>
<dbReference type="GO" id="GO:0034087">
    <property type="term" value="P:establishment of mitotic sister chromatid cohesion"/>
    <property type="evidence" value="ECO:0007669"/>
    <property type="project" value="TreeGrafter"/>
</dbReference>
<keyword evidence="4 6" id="KW-0539">Nucleus</keyword>
<organism evidence="8 9">
    <name type="scientific">Eremothecium sinecaudum</name>
    <dbReference type="NCBI Taxonomy" id="45286"/>
    <lineage>
        <taxon>Eukaryota</taxon>
        <taxon>Fungi</taxon>
        <taxon>Dikarya</taxon>
        <taxon>Ascomycota</taxon>
        <taxon>Saccharomycotina</taxon>
        <taxon>Saccharomycetes</taxon>
        <taxon>Saccharomycetales</taxon>
        <taxon>Saccharomycetaceae</taxon>
        <taxon>Eremothecium</taxon>
    </lineage>
</organism>
<dbReference type="GeneID" id="28722478"/>
<keyword evidence="3 6" id="KW-0677">Repeat</keyword>
<dbReference type="GO" id="GO:0140588">
    <property type="term" value="P:chromatin looping"/>
    <property type="evidence" value="ECO:0007669"/>
    <property type="project" value="InterPro"/>
</dbReference>
<evidence type="ECO:0000256" key="6">
    <source>
        <dbReference type="RuleBase" id="RU364107"/>
    </source>
</evidence>
<dbReference type="CDD" id="cd23958">
    <property type="entry name" value="SCC2"/>
    <property type="match status" value="1"/>
</dbReference>
<dbReference type="InterPro" id="IPR024986">
    <property type="entry name" value="Nipped-B_C"/>
</dbReference>
<dbReference type="EMBL" id="CP014242">
    <property type="protein sequence ID" value="AMD19026.1"/>
    <property type="molecule type" value="Genomic_DNA"/>
</dbReference>
<proteinExistence type="inferred from homology"/>
<reference evidence="8 9" key="1">
    <citation type="submission" date="2016-01" db="EMBL/GenBank/DDBJ databases">
        <title>Genome sequence of the yeast Holleya sinecauda.</title>
        <authorList>
            <person name="Dietrich F.S."/>
        </authorList>
    </citation>
    <scope>NUCLEOTIDE SEQUENCE [LARGE SCALE GENOMIC DNA]</scope>
    <source>
        <strain evidence="8 9">ATCC 58844</strain>
    </source>
</reference>
<dbReference type="PANTHER" id="PTHR21704">
    <property type="entry name" value="NIPPED-B-LIKE PROTEIN DELANGIN SCC2-RELATED"/>
    <property type="match status" value="1"/>
</dbReference>
<dbReference type="STRING" id="45286.A0A125RDZ9"/>
<dbReference type="GO" id="GO:0071169">
    <property type="term" value="P:establishment of protein localization to chromatin"/>
    <property type="evidence" value="ECO:0007669"/>
    <property type="project" value="TreeGrafter"/>
</dbReference>
<dbReference type="InterPro" id="IPR033031">
    <property type="entry name" value="Scc2/Nipped-B"/>
</dbReference>
<dbReference type="GO" id="GO:1990414">
    <property type="term" value="P:replication-born double-strand break repair via sister chromatid exchange"/>
    <property type="evidence" value="ECO:0007669"/>
    <property type="project" value="TreeGrafter"/>
</dbReference>
<keyword evidence="5 6" id="KW-0131">Cell cycle</keyword>
<dbReference type="InterPro" id="IPR026003">
    <property type="entry name" value="Cohesin_HEAT"/>
</dbReference>
<feature type="domain" description="Sister chromatid cohesion C-terminal" evidence="7">
    <location>
        <begin position="1192"/>
        <end position="1371"/>
    </location>
</feature>
<dbReference type="Pfam" id="PF12765">
    <property type="entry name" value="Cohesin_HEAT"/>
    <property type="match status" value="1"/>
</dbReference>
<protein>
    <recommendedName>
        <fullName evidence="6">Sister chromatid cohesion protein</fullName>
    </recommendedName>
</protein>
<dbReference type="OrthoDB" id="418242at2759"/>
<evidence type="ECO:0000256" key="2">
    <source>
        <dbReference type="ARBA" id="ARBA00009252"/>
    </source>
</evidence>
<dbReference type="PANTHER" id="PTHR21704:SF18">
    <property type="entry name" value="NIPPED-B-LIKE PROTEIN"/>
    <property type="match status" value="1"/>
</dbReference>
<evidence type="ECO:0000259" key="7">
    <source>
        <dbReference type="Pfam" id="PF12830"/>
    </source>
</evidence>
<name>A0A125RDZ9_9SACH</name>
<evidence type="ECO:0000313" key="8">
    <source>
        <dbReference type="EMBL" id="AMD19026.1"/>
    </source>
</evidence>
<evidence type="ECO:0000256" key="4">
    <source>
        <dbReference type="ARBA" id="ARBA00023242"/>
    </source>
</evidence>
<dbReference type="GO" id="GO:0090694">
    <property type="term" value="C:Scc2-Scc4 cohesin loading complex"/>
    <property type="evidence" value="ECO:0007669"/>
    <property type="project" value="TreeGrafter"/>
</dbReference>
<dbReference type="SUPFAM" id="SSF48371">
    <property type="entry name" value="ARM repeat"/>
    <property type="match status" value="1"/>
</dbReference>
<comment type="subcellular location">
    <subcellularLocation>
        <location evidence="1 6">Nucleus</location>
    </subcellularLocation>
</comment>
<dbReference type="Proteomes" id="UP000243052">
    <property type="component" value="Chromosome ii"/>
</dbReference>
<dbReference type="GO" id="GO:0061775">
    <property type="term" value="F:cohesin loader activity"/>
    <property type="evidence" value="ECO:0007669"/>
    <property type="project" value="InterPro"/>
</dbReference>
<sequence>MSTFPGEDTTIPKRLSESLEHQPLNHLIPKNGLLNIISSPISVSLKLDVPDAFEPIPEDIWKYPHPIDFDPLRTGEKKEINFRRPGDLECNDANRPEGDNLIFANLKPLAINCLASAKKVGSDSIVEENNYTSVKRKLEMLNSNVEMIDTCKKSKLLPSSSPVTINQVSLGNQYLKNLSKIMEQIGYDDSSANFGDYEYWVSLDHGNIHILSKQCLEKLHIIFNSILTIPAIWDDLDVITLQRIMDVCVNSALISKEHMELNDDSNNFQIIAFSSSIIILMIFMIDKNDRRLHVEQYMVVPVDFLGFIVENLSAEYEKGPKAFENTLSLLHSTLTLIPAYISKRPTLDDGFITKLVYMVTDLALSNWSHNIGPLSLQNQMEHVKAICSKTIEIIFEKLPDQRMFIVDELLSHLDDLPATRSQKRMKNVGKGTYITHFSYIMLSVLQVWNSYDYCAMMETTAQENLKDLDAKHIATHIDLEVAIEHVIEVILKKTFSNTSKYRAVLGHLVSDLIVTLLLPTWPITDIILAQLLKKLLAVFNPQNQKPINIESIVLHELGNIGSAILDIRLQARQEEDNNLIKLFNYPDQIKTLLNAYDKCVLYCKRTQKDGKSVKFLWSKQLTALNNLRAFDKDSESWNSKLDQHLSSIIKAIHSCSIESQELSDLSEIVPIYCCTLFASPLVGMYEPYLKLVLSLLDRQKAKLRSGAIRCLSLLITKDPSLLLTPIVKDTIQCRLRDSSPLVKDAILELLDLGANYIQFYQNINANYNDDSVLVRKHVLKINQRIYDETIDINIKSYVGNRILRRIEDEEDAVIENARSELLKRWVLSIQELEERPEVQISRSRETIKVIAKILSSGEKPAELVEQYLSFYILNKRSHTVEEYEIILKCLSVLTDQIIELAIELQSGDSEEENSEEGRGIMKLLSIFSSCDELLITKDHITSLYPYLHDDHRSDFQLNILRVYKTTFKKMSNFKPKFLFDLETTILSRLPKMSVKELEEAMPLVWSIAKNRKDDSRICKACASCLGQLTPYISKVTSEPSSLQPDGKIQRLLYLATGFARFCSFENTEDRFPNLKSRENIFEYVTKCLLMFTKSGVHHVLRRISIKNLVKIASQYPKLFNSRHVLNVLDGEFENGALDIQLVMLETLYDFFLMEEKKSMKQAGVNGTVSSNEELKKVGVYTNRRESIYEGICSALVSRYLDKILKICLITDLSNALVAIRFLKLITNYGYTNPSRCIPTVIALLASPNKYMKNLATELLQELFQAYERMVFNGLIQGIKLGTEYARKTRPTDYYIDSGFFLRIQEILSTSKKNKTTFLKLVRKTLLHNVSIDQILANGDSFDTLFLINNIFNIVFEYQFELYALVGSLDAISEQIRDSIAERISNQNIEHTDISKISKLIFARLCMEELRRRVFDKYNLSESRLALIGNSEEDDLKHRTAQVVDGNMVTLKSEPIFLGFKNPFNNLDYCKKYINSKEFENM</sequence>
<evidence type="ECO:0000313" key="9">
    <source>
        <dbReference type="Proteomes" id="UP000243052"/>
    </source>
</evidence>
<dbReference type="RefSeq" id="XP_017986022.1">
    <property type="nucleotide sequence ID" value="XM_018130533.1"/>
</dbReference>
<evidence type="ECO:0000256" key="5">
    <source>
        <dbReference type="ARBA" id="ARBA00023306"/>
    </source>
</evidence>
<dbReference type="Pfam" id="PF12830">
    <property type="entry name" value="Nipped-B_C"/>
    <property type="match status" value="1"/>
</dbReference>
<dbReference type="InterPro" id="IPR016024">
    <property type="entry name" value="ARM-type_fold"/>
</dbReference>
<gene>
    <name evidence="8" type="ORF">AW171_hschr2835</name>
</gene>